<dbReference type="GO" id="GO:0046656">
    <property type="term" value="P:folic acid biosynthetic process"/>
    <property type="evidence" value="ECO:0007669"/>
    <property type="project" value="UniProtKB-KW"/>
</dbReference>
<evidence type="ECO:0000259" key="8">
    <source>
        <dbReference type="Pfam" id="PF01288"/>
    </source>
</evidence>
<evidence type="ECO:0000256" key="2">
    <source>
        <dbReference type="ARBA" id="ARBA00013253"/>
    </source>
</evidence>
<dbReference type="PANTHER" id="PTHR43071">
    <property type="entry name" value="2-AMINO-4-HYDROXY-6-HYDROXYMETHYLDIHYDROPTERIDINE PYROPHOSPHOKINASE"/>
    <property type="match status" value="1"/>
</dbReference>
<dbReference type="NCBIfam" id="TIGR01498">
    <property type="entry name" value="folK"/>
    <property type="match status" value="1"/>
</dbReference>
<organism evidence="9">
    <name type="scientific">hydrothermal vent metagenome</name>
    <dbReference type="NCBI Taxonomy" id="652676"/>
    <lineage>
        <taxon>unclassified sequences</taxon>
        <taxon>metagenomes</taxon>
        <taxon>ecological metagenomes</taxon>
    </lineage>
</organism>
<keyword evidence="6" id="KW-0067">ATP-binding</keyword>
<dbReference type="Pfam" id="PF01288">
    <property type="entry name" value="HPPK"/>
    <property type="match status" value="1"/>
</dbReference>
<dbReference type="PANTHER" id="PTHR43071:SF1">
    <property type="entry name" value="2-AMINO-4-HYDROXY-6-HYDROXYMETHYLDIHYDROPTERIDINE PYROPHOSPHOKINASE"/>
    <property type="match status" value="1"/>
</dbReference>
<protein>
    <recommendedName>
        <fullName evidence="2">2-amino-4-hydroxy-6-hydroxymethyldihydropteridine diphosphokinase</fullName>
        <ecNumber evidence="2">2.7.6.3</ecNumber>
    </recommendedName>
</protein>
<dbReference type="AlphaFoldDB" id="A0A3B0VNB8"/>
<dbReference type="GO" id="GO:0005524">
    <property type="term" value="F:ATP binding"/>
    <property type="evidence" value="ECO:0007669"/>
    <property type="project" value="UniProtKB-KW"/>
</dbReference>
<accession>A0A3B0VNB8</accession>
<comment type="pathway">
    <text evidence="1">Cofactor biosynthesis; tetrahydrofolate biosynthesis; 2-amino-4-hydroxy-6-hydroxymethyl-7,8-dihydropteridine diphosphate from 7,8-dihydroneopterin triphosphate: step 4/4.</text>
</comment>
<feature type="domain" description="7,8-dihydro-6-hydroxymethylpterin-pyrophosphokinase" evidence="8">
    <location>
        <begin position="10"/>
        <end position="135"/>
    </location>
</feature>
<dbReference type="GO" id="GO:0046654">
    <property type="term" value="P:tetrahydrofolate biosynthetic process"/>
    <property type="evidence" value="ECO:0007669"/>
    <property type="project" value="UniProtKB-UniPathway"/>
</dbReference>
<dbReference type="InterPro" id="IPR035907">
    <property type="entry name" value="Hppk_sf"/>
</dbReference>
<gene>
    <name evidence="9" type="ORF">MNBD_GAMMA02-1862</name>
</gene>
<dbReference type="SUPFAM" id="SSF55083">
    <property type="entry name" value="6-hydroxymethyl-7,8-dihydropterin pyrophosphokinase, HPPK"/>
    <property type="match status" value="1"/>
</dbReference>
<dbReference type="InterPro" id="IPR000550">
    <property type="entry name" value="Hppk"/>
</dbReference>
<dbReference type="GO" id="GO:0003848">
    <property type="term" value="F:2-amino-4-hydroxy-6-hydroxymethyldihydropteridine diphosphokinase activity"/>
    <property type="evidence" value="ECO:0007669"/>
    <property type="project" value="UniProtKB-EC"/>
</dbReference>
<dbReference type="Gene3D" id="3.30.70.560">
    <property type="entry name" value="7,8-Dihydro-6-hydroxymethylpterin-pyrophosphokinase HPPK"/>
    <property type="match status" value="1"/>
</dbReference>
<dbReference type="UniPathway" id="UPA00077">
    <property type="reaction ID" value="UER00155"/>
</dbReference>
<sequence>MSGLKPQTYYLGIGSNTQPTKNIKSCLSYLQNSFAHCQVSATYQSPSFGFNGHDFYNLVVKIQSVYSPHEMKKWICSIEDIHGRDRKKPRYSNRTLDIDLLLCDDLILDDGAVQIPRREILKRKYVLKPLQDLAPDLIHPVAQKRLADLWQALSHIDDSKLSLLICLE</sequence>
<evidence type="ECO:0000256" key="5">
    <source>
        <dbReference type="ARBA" id="ARBA00022777"/>
    </source>
</evidence>
<keyword evidence="4" id="KW-0547">Nucleotide-binding</keyword>
<keyword evidence="7" id="KW-0289">Folate biosynthesis</keyword>
<evidence type="ECO:0000256" key="3">
    <source>
        <dbReference type="ARBA" id="ARBA00022679"/>
    </source>
</evidence>
<evidence type="ECO:0000256" key="6">
    <source>
        <dbReference type="ARBA" id="ARBA00022840"/>
    </source>
</evidence>
<proteinExistence type="predicted"/>
<keyword evidence="5 9" id="KW-0418">Kinase</keyword>
<evidence type="ECO:0000256" key="1">
    <source>
        <dbReference type="ARBA" id="ARBA00005051"/>
    </source>
</evidence>
<evidence type="ECO:0000256" key="7">
    <source>
        <dbReference type="ARBA" id="ARBA00022909"/>
    </source>
</evidence>
<dbReference type="GO" id="GO:0016301">
    <property type="term" value="F:kinase activity"/>
    <property type="evidence" value="ECO:0007669"/>
    <property type="project" value="UniProtKB-KW"/>
</dbReference>
<dbReference type="EC" id="2.7.6.3" evidence="2"/>
<evidence type="ECO:0000313" key="9">
    <source>
        <dbReference type="EMBL" id="VAW45015.1"/>
    </source>
</evidence>
<dbReference type="EMBL" id="UOFA01000152">
    <property type="protein sequence ID" value="VAW45015.1"/>
    <property type="molecule type" value="Genomic_DNA"/>
</dbReference>
<name>A0A3B0VNB8_9ZZZZ</name>
<reference evidence="9" key="1">
    <citation type="submission" date="2018-06" db="EMBL/GenBank/DDBJ databases">
        <authorList>
            <person name="Zhirakovskaya E."/>
        </authorList>
    </citation>
    <scope>NUCLEOTIDE SEQUENCE</scope>
</reference>
<keyword evidence="3 9" id="KW-0808">Transferase</keyword>
<evidence type="ECO:0000256" key="4">
    <source>
        <dbReference type="ARBA" id="ARBA00022741"/>
    </source>
</evidence>